<dbReference type="PANTHER" id="PTHR43153">
    <property type="entry name" value="ELECTRON TRANSFER FLAVOPROTEIN ALPHA"/>
    <property type="match status" value="1"/>
</dbReference>
<feature type="binding site" evidence="3">
    <location>
        <position position="261"/>
    </location>
    <ligand>
        <name>FAD</name>
        <dbReference type="ChEBI" id="CHEBI:57692"/>
    </ligand>
</feature>
<keyword evidence="3" id="KW-0285">Flavoprotein</keyword>
<dbReference type="KEGG" id="dwd:DSCW_53010"/>
<protein>
    <submittedName>
        <fullName evidence="5">Electron transfer flavoprotein subunit alpha</fullName>
    </submittedName>
</protein>
<feature type="domain" description="Electron transfer flavoprotein alpha/beta-subunit N-terminal" evidence="4">
    <location>
        <begin position="2"/>
        <end position="164"/>
    </location>
</feature>
<dbReference type="GO" id="GO:0050660">
    <property type="term" value="F:flavin adenine dinucleotide binding"/>
    <property type="evidence" value="ECO:0007669"/>
    <property type="project" value="InterPro"/>
</dbReference>
<feature type="binding site" evidence="3">
    <location>
        <begin position="240"/>
        <end position="247"/>
    </location>
    <ligand>
        <name>FAD</name>
        <dbReference type="ChEBI" id="CHEBI:57692"/>
    </ligand>
</feature>
<keyword evidence="2" id="KW-0813">Transport</keyword>
<reference evidence="5 6" key="1">
    <citation type="submission" date="2019-11" db="EMBL/GenBank/DDBJ databases">
        <title>Comparative genomics of hydrocarbon-degrading Desulfosarcina strains.</title>
        <authorList>
            <person name="Watanabe M."/>
            <person name="Kojima H."/>
            <person name="Fukui M."/>
        </authorList>
    </citation>
    <scope>NUCLEOTIDE SEQUENCE [LARGE SCALE GENOMIC DNA]</scope>
    <source>
        <strain evidence="5 6">PP31</strain>
    </source>
</reference>
<evidence type="ECO:0000256" key="1">
    <source>
        <dbReference type="ARBA" id="ARBA00005817"/>
    </source>
</evidence>
<dbReference type="InterPro" id="IPR029035">
    <property type="entry name" value="DHS-like_NAD/FAD-binding_dom"/>
</dbReference>
<evidence type="ECO:0000256" key="2">
    <source>
        <dbReference type="ARBA" id="ARBA00022982"/>
    </source>
</evidence>
<comment type="similarity">
    <text evidence="1">Belongs to the ETF alpha-subunit/FixB family.</text>
</comment>
<evidence type="ECO:0000259" key="4">
    <source>
        <dbReference type="SMART" id="SM00893"/>
    </source>
</evidence>
<proteinExistence type="inferred from homology"/>
<feature type="binding site" evidence="3">
    <location>
        <position position="184"/>
    </location>
    <ligand>
        <name>FAD</name>
        <dbReference type="ChEBI" id="CHEBI:57692"/>
    </ligand>
</feature>
<dbReference type="RefSeq" id="WP_155306573.1">
    <property type="nucleotide sequence ID" value="NZ_AP021875.1"/>
</dbReference>
<evidence type="ECO:0000256" key="3">
    <source>
        <dbReference type="PIRSR" id="PIRSR000089-1"/>
    </source>
</evidence>
<keyword evidence="2" id="KW-0249">Electron transport</keyword>
<dbReference type="Gene3D" id="3.40.50.1220">
    <property type="entry name" value="TPP-binding domain"/>
    <property type="match status" value="1"/>
</dbReference>
<evidence type="ECO:0000313" key="6">
    <source>
        <dbReference type="Proteomes" id="UP000427769"/>
    </source>
</evidence>
<dbReference type="InterPro" id="IPR001308">
    <property type="entry name" value="ETF_a/FixB"/>
</dbReference>
<feature type="binding site" evidence="3">
    <location>
        <begin position="209"/>
        <end position="210"/>
    </location>
    <ligand>
        <name>FAD</name>
        <dbReference type="ChEBI" id="CHEBI:57692"/>
    </ligand>
</feature>
<dbReference type="AlphaFoldDB" id="A0A5K7ZHT9"/>
<dbReference type="InterPro" id="IPR014729">
    <property type="entry name" value="Rossmann-like_a/b/a_fold"/>
</dbReference>
<dbReference type="SUPFAM" id="SSF52467">
    <property type="entry name" value="DHS-like NAD/FAD-binding domain"/>
    <property type="match status" value="1"/>
</dbReference>
<sequence length="295" mass="31268">MKTLIIEMIEPKRLGELVTVSREFCEKPDIVAVGSGQIPGSFAKAYQVEDTVASNLISDLASLILKEGYEIILLSASTLGSGIAAPLSIKLSAPVVSEVIGIKPELVVERPLYGGKAVATYKLKKMPAVLTIRRKYFEAADLQGFTESKLLGSDGKKVELITEREEKAEGIPLEDAEVIVSGGRGIGGAENFPILQTLADLFNGAVGASRGAVDEGWAKPTQQVGQTGKIVAPGVYFAVGISGASQHLAGIANAKCVVAINKDEEANIFKRARFGVVSDYKKIVPVLIETLKEEG</sequence>
<dbReference type="SMART" id="SM00893">
    <property type="entry name" value="ETF"/>
    <property type="match status" value="1"/>
</dbReference>
<dbReference type="GO" id="GO:0033539">
    <property type="term" value="P:fatty acid beta-oxidation using acyl-CoA dehydrogenase"/>
    <property type="evidence" value="ECO:0007669"/>
    <property type="project" value="TreeGrafter"/>
</dbReference>
<dbReference type="EMBL" id="AP021875">
    <property type="protein sequence ID" value="BBO77884.1"/>
    <property type="molecule type" value="Genomic_DNA"/>
</dbReference>
<dbReference type="GO" id="GO:0009055">
    <property type="term" value="F:electron transfer activity"/>
    <property type="evidence" value="ECO:0007669"/>
    <property type="project" value="InterPro"/>
</dbReference>
<dbReference type="InterPro" id="IPR014730">
    <property type="entry name" value="ETF_a/b_N"/>
</dbReference>
<dbReference type="Proteomes" id="UP000427769">
    <property type="component" value="Chromosome"/>
</dbReference>
<comment type="cofactor">
    <cofactor evidence="3">
        <name>FAD</name>
        <dbReference type="ChEBI" id="CHEBI:57692"/>
    </cofactor>
    <text evidence="3">Binds 1 FAD per dimer.</text>
</comment>
<dbReference type="Gene3D" id="3.40.50.620">
    <property type="entry name" value="HUPs"/>
    <property type="match status" value="1"/>
</dbReference>
<feature type="binding site" evidence="3">
    <location>
        <begin position="223"/>
        <end position="227"/>
    </location>
    <ligand>
        <name>FAD</name>
        <dbReference type="ChEBI" id="CHEBI:57692"/>
    </ligand>
</feature>
<keyword evidence="3" id="KW-0274">FAD</keyword>
<dbReference type="Pfam" id="PF00766">
    <property type="entry name" value="ETF_alpha"/>
    <property type="match status" value="1"/>
</dbReference>
<dbReference type="PANTHER" id="PTHR43153:SF1">
    <property type="entry name" value="ELECTRON TRANSFER FLAVOPROTEIN SUBUNIT ALPHA, MITOCHONDRIAL"/>
    <property type="match status" value="1"/>
</dbReference>
<gene>
    <name evidence="5" type="primary">etfA_2</name>
    <name evidence="5" type="ORF">DSCW_53010</name>
</gene>
<evidence type="ECO:0000313" key="5">
    <source>
        <dbReference type="EMBL" id="BBO77884.1"/>
    </source>
</evidence>
<organism evidence="5 6">
    <name type="scientific">Desulfosarcina widdelii</name>
    <dbReference type="NCBI Taxonomy" id="947919"/>
    <lineage>
        <taxon>Bacteria</taxon>
        <taxon>Pseudomonadati</taxon>
        <taxon>Thermodesulfobacteriota</taxon>
        <taxon>Desulfobacteria</taxon>
        <taxon>Desulfobacterales</taxon>
        <taxon>Desulfosarcinaceae</taxon>
        <taxon>Desulfosarcina</taxon>
    </lineage>
</organism>
<keyword evidence="6" id="KW-1185">Reference proteome</keyword>
<dbReference type="PIRSF" id="PIRSF000089">
    <property type="entry name" value="Electra_flavoP_a"/>
    <property type="match status" value="1"/>
</dbReference>
<dbReference type="Pfam" id="PF01012">
    <property type="entry name" value="ETF"/>
    <property type="match status" value="1"/>
</dbReference>
<dbReference type="SUPFAM" id="SSF52402">
    <property type="entry name" value="Adenine nucleotide alpha hydrolases-like"/>
    <property type="match status" value="1"/>
</dbReference>
<dbReference type="OrthoDB" id="9770286at2"/>
<name>A0A5K7ZHT9_9BACT</name>
<accession>A0A5K7ZHT9</accession>
<dbReference type="InterPro" id="IPR014731">
    <property type="entry name" value="ETF_asu_C"/>
</dbReference>